<comment type="caution">
    <text evidence="2">The sequence shown here is derived from an EMBL/GenBank/DDBJ whole genome shotgun (WGS) entry which is preliminary data.</text>
</comment>
<evidence type="ECO:0000256" key="1">
    <source>
        <dbReference type="SAM" id="Coils"/>
    </source>
</evidence>
<sequence>MLDRTAIEKETQDTRRQLAAMEKEVKQLRDWMANNERALAGMNETLRRITEDGITKARADLALREGDLQRMRGIIARNEKILARINDIARKRKDIATLEQEQERLIVLLERHRTELRQLEQEFEEMVRPTSAPSGLVPCEIVLPNNYRIPLDPGKGNYMIGWYDASAGTRPRYRPAPSWWEYPGRQPPTCRGAPHRWAVDHYRSGQYQRHLPQRYAHVAQQ</sequence>
<feature type="coiled-coil region" evidence="1">
    <location>
        <begin position="95"/>
        <end position="129"/>
    </location>
</feature>
<dbReference type="EMBL" id="ADVR01000044">
    <property type="protein sequence ID" value="EFO80649.1"/>
    <property type="molecule type" value="Genomic_DNA"/>
</dbReference>
<evidence type="ECO:0000313" key="2">
    <source>
        <dbReference type="EMBL" id="EFO80649.1"/>
    </source>
</evidence>
<dbReference type="Proteomes" id="UP000054010">
    <property type="component" value="Unassembled WGS sequence"/>
</dbReference>
<name>E1IDS8_9CHLR</name>
<dbReference type="HOGENOM" id="CLU_1249590_0_0_0"/>
<organism evidence="2 3">
    <name type="scientific">Oscillochloris trichoides DG-6</name>
    <dbReference type="NCBI Taxonomy" id="765420"/>
    <lineage>
        <taxon>Bacteria</taxon>
        <taxon>Bacillati</taxon>
        <taxon>Chloroflexota</taxon>
        <taxon>Chloroflexia</taxon>
        <taxon>Chloroflexales</taxon>
        <taxon>Chloroflexineae</taxon>
        <taxon>Oscillochloridaceae</taxon>
        <taxon>Oscillochloris</taxon>
    </lineage>
</organism>
<keyword evidence="3" id="KW-1185">Reference proteome</keyword>
<dbReference type="eggNOG" id="COG1716">
    <property type="taxonomic scope" value="Bacteria"/>
</dbReference>
<dbReference type="STRING" id="765420.OSCT_1479"/>
<accession>E1IDS8</accession>
<reference evidence="2 3" key="1">
    <citation type="journal article" date="2011" name="J. Bacteriol.">
        <title>Draft genome sequence of the anoxygenic filamentous phototrophic bacterium Oscillochloris trichoides subsp. DG-6.</title>
        <authorList>
            <person name="Kuznetsov B.B."/>
            <person name="Ivanovsky R.N."/>
            <person name="Keppen O.I."/>
            <person name="Sukhacheva M.V."/>
            <person name="Bumazhkin B.K."/>
            <person name="Patutina E.O."/>
            <person name="Beletsky A.V."/>
            <person name="Mardanov A.V."/>
            <person name="Baslerov R.V."/>
            <person name="Panteleeva A.N."/>
            <person name="Kolganova T.V."/>
            <person name="Ravin N.V."/>
            <person name="Skryabin K.G."/>
        </authorList>
    </citation>
    <scope>NUCLEOTIDE SEQUENCE [LARGE SCALE GENOMIC DNA]</scope>
    <source>
        <strain evidence="2 3">DG-6</strain>
    </source>
</reference>
<protein>
    <submittedName>
        <fullName evidence="2">FHA domain-containing protein</fullName>
    </submittedName>
</protein>
<evidence type="ECO:0000313" key="3">
    <source>
        <dbReference type="Proteomes" id="UP000054010"/>
    </source>
</evidence>
<keyword evidence="1" id="KW-0175">Coiled coil</keyword>
<dbReference type="AlphaFoldDB" id="E1IDS8"/>
<proteinExistence type="predicted"/>
<gene>
    <name evidence="2" type="ORF">OSCT_1479</name>
</gene>